<dbReference type="EMBL" id="BK014786">
    <property type="protein sequence ID" value="DAD75597.1"/>
    <property type="molecule type" value="Genomic_DNA"/>
</dbReference>
<organism evidence="1">
    <name type="scientific">Siphoviridae sp. ctr0N4</name>
    <dbReference type="NCBI Taxonomy" id="2826473"/>
    <lineage>
        <taxon>Viruses</taxon>
        <taxon>Duplodnaviria</taxon>
        <taxon>Heunggongvirae</taxon>
        <taxon>Uroviricota</taxon>
        <taxon>Caudoviricetes</taxon>
    </lineage>
</organism>
<reference evidence="1" key="1">
    <citation type="journal article" date="2021" name="Proc. Natl. Acad. Sci. U.S.A.">
        <title>A Catalog of Tens of Thousands of Viruses from Human Metagenomes Reveals Hidden Associations with Chronic Diseases.</title>
        <authorList>
            <person name="Tisza M.J."/>
            <person name="Buck C.B."/>
        </authorList>
    </citation>
    <scope>NUCLEOTIDE SEQUENCE</scope>
    <source>
        <strain evidence="1">Ctr0N4</strain>
    </source>
</reference>
<name>A0A8S5LZV2_9CAUD</name>
<accession>A0A8S5LZV2</accession>
<sequence>MCNATLMLESLALIKDAKDRLDKTDPSKLNAIDAFHAAVVRYWLVTAHEQLEELLHDFLGREE</sequence>
<proteinExistence type="predicted"/>
<evidence type="ECO:0000313" key="1">
    <source>
        <dbReference type="EMBL" id="DAD75597.1"/>
    </source>
</evidence>
<protein>
    <submittedName>
        <fullName evidence="1">Uncharacterized protein</fullName>
    </submittedName>
</protein>